<evidence type="ECO:0000313" key="4">
    <source>
        <dbReference type="Proteomes" id="UP000198518"/>
    </source>
</evidence>
<dbReference type="RefSeq" id="WP_089670453.1">
    <property type="nucleotide sequence ID" value="NZ_FOJA01000002.1"/>
</dbReference>
<dbReference type="InterPro" id="IPR003660">
    <property type="entry name" value="HAMP_dom"/>
</dbReference>
<accession>A0A1I0R2H8</accession>
<dbReference type="STRING" id="355548.SAMN04487945_3038"/>
<dbReference type="EMBL" id="FOJA01000002">
    <property type="protein sequence ID" value="SEW34559.1"/>
    <property type="molecule type" value="Genomic_DNA"/>
</dbReference>
<feature type="domain" description="HAMP" evidence="2">
    <location>
        <begin position="558"/>
        <end position="589"/>
    </location>
</feature>
<evidence type="ECO:0000259" key="2">
    <source>
        <dbReference type="PROSITE" id="PS50885"/>
    </source>
</evidence>
<dbReference type="GO" id="GO:0007165">
    <property type="term" value="P:signal transduction"/>
    <property type="evidence" value="ECO:0007669"/>
    <property type="project" value="UniProtKB-KW"/>
</dbReference>
<organism evidence="3 4">
    <name type="scientific">Halobacterium jilantaiense</name>
    <dbReference type="NCBI Taxonomy" id="355548"/>
    <lineage>
        <taxon>Archaea</taxon>
        <taxon>Methanobacteriati</taxon>
        <taxon>Methanobacteriota</taxon>
        <taxon>Stenosarchaea group</taxon>
        <taxon>Halobacteria</taxon>
        <taxon>Halobacteriales</taxon>
        <taxon>Halobacteriaceae</taxon>
        <taxon>Halobacterium</taxon>
    </lineage>
</organism>
<protein>
    <submittedName>
        <fullName evidence="3">PglZ domain-containing protein</fullName>
    </submittedName>
</protein>
<dbReference type="Pfam" id="PF08665">
    <property type="entry name" value="PglZ"/>
    <property type="match status" value="1"/>
</dbReference>
<keyword evidence="1" id="KW-0807">Transducer</keyword>
<keyword evidence="4" id="KW-1185">Reference proteome</keyword>
<evidence type="ECO:0000256" key="1">
    <source>
        <dbReference type="ARBA" id="ARBA00023224"/>
    </source>
</evidence>
<name>A0A1I0R2H8_9EURY</name>
<dbReference type="OrthoDB" id="275208at2157"/>
<reference evidence="3 4" key="1">
    <citation type="submission" date="2016-10" db="EMBL/GenBank/DDBJ databases">
        <authorList>
            <person name="de Groot N.N."/>
        </authorList>
    </citation>
    <scope>NUCLEOTIDE SEQUENCE [LARGE SCALE GENOMIC DNA]</scope>
    <source>
        <strain evidence="3 4">CGMCC 1.5337</strain>
    </source>
</reference>
<dbReference type="GO" id="GO:0016020">
    <property type="term" value="C:membrane"/>
    <property type="evidence" value="ECO:0007669"/>
    <property type="project" value="InterPro"/>
</dbReference>
<dbReference type="Proteomes" id="UP000198518">
    <property type="component" value="Unassembled WGS sequence"/>
</dbReference>
<sequence>MNQPQHDLTDEAEQHLQQAFPDSHTTEVRVVWWDDGGFLKEIVNAAAQQLGVEFRAAEGFPLALRTDALTEEREADRPIVWYVGEGKQGRDWFRDIRETGGEVTKSIEELTADLYGVNPWDIFDVEMNDAATRTQIAGIIKAEFQTPGIPTYESLREEIYTRGDGRIIDHLLREGWPEISRDPQTVAEIREKLDDDIPIQDGASPEEITSTVRRWAVAQALHVNGVDASHFPAGYGESNHSPLTQLLNMGGSRASAEEYLGEEFWTDVVRSLDDVWTYASCPVDRALDDALWESWYDSFDAGDLTTCIEQAQIRQEALEVYPDYTGWRDLWAQCEHLARLQQQFSAWEDRDGQADPFSAYADVDEGSWQIDDQVLQVQLTGTPESDVPVDHPATGTLPDLRDELLTSRYREYLETLAEEVEAAMQVGQPLLNKDPAYEWWSDHENEFKKAGTVAVLLIDALRYDLTQRLAAELNDAFDVSRETRLSTLPSETKFGMAALTPGRSFRFSLEMYNGTLTPFQGDRSLSNKQRRKDFLSDEGWSVPDDRVDGWGEHRITYYDKEIDEVGEGEIGEMVHHFDNYVTELAAMIRDKLDNKNWDRIYVVTDHGFVLLPEGTTTEAVPSSAPDSEVKYRRVAGDDLSGLTNGVSVSGSTPGLNDYLKADLQLLVDPRQHFSKQGYSGDRYYHGGLLPQECMLSFLVIQK</sequence>
<gene>
    <name evidence="3" type="ORF">SAMN04487945_3038</name>
</gene>
<dbReference type="NCBIfam" id="NF033444">
    <property type="entry name" value="BREX_PglZ_5"/>
    <property type="match status" value="1"/>
</dbReference>
<dbReference type="PROSITE" id="PS50885">
    <property type="entry name" value="HAMP"/>
    <property type="match status" value="1"/>
</dbReference>
<proteinExistence type="predicted"/>
<evidence type="ECO:0000313" key="3">
    <source>
        <dbReference type="EMBL" id="SEW34559.1"/>
    </source>
</evidence>
<dbReference type="AlphaFoldDB" id="A0A1I0R2H8"/>